<name>A0A2K1JDL5_PHYPA</name>
<dbReference type="GO" id="GO:0005737">
    <property type="term" value="C:cytoplasm"/>
    <property type="evidence" value="ECO:0007669"/>
    <property type="project" value="UniProtKB-ARBA"/>
</dbReference>
<keyword evidence="5" id="KW-1185">Reference proteome</keyword>
<dbReference type="OrthoDB" id="1295045at2759"/>
<dbReference type="GeneID" id="112292421"/>
<reference evidence="3 5" key="2">
    <citation type="journal article" date="2018" name="Plant J.">
        <title>The Physcomitrella patens chromosome-scale assembly reveals moss genome structure and evolution.</title>
        <authorList>
            <person name="Lang D."/>
            <person name="Ullrich K.K."/>
            <person name="Murat F."/>
            <person name="Fuchs J."/>
            <person name="Jenkins J."/>
            <person name="Haas F.B."/>
            <person name="Piednoel M."/>
            <person name="Gundlach H."/>
            <person name="Van Bel M."/>
            <person name="Meyberg R."/>
            <person name="Vives C."/>
            <person name="Morata J."/>
            <person name="Symeonidi A."/>
            <person name="Hiss M."/>
            <person name="Muchero W."/>
            <person name="Kamisugi Y."/>
            <person name="Saleh O."/>
            <person name="Blanc G."/>
            <person name="Decker E.L."/>
            <person name="van Gessel N."/>
            <person name="Grimwood J."/>
            <person name="Hayes R.D."/>
            <person name="Graham S.W."/>
            <person name="Gunter L.E."/>
            <person name="McDaniel S.F."/>
            <person name="Hoernstein S.N.W."/>
            <person name="Larsson A."/>
            <person name="Li F.W."/>
            <person name="Perroud P.F."/>
            <person name="Phillips J."/>
            <person name="Ranjan P."/>
            <person name="Rokshar D.S."/>
            <person name="Rothfels C.J."/>
            <person name="Schneider L."/>
            <person name="Shu S."/>
            <person name="Stevenson D.W."/>
            <person name="Thummler F."/>
            <person name="Tillich M."/>
            <person name="Villarreal Aguilar J.C."/>
            <person name="Widiez T."/>
            <person name="Wong G.K."/>
            <person name="Wymore A."/>
            <person name="Zhang Y."/>
            <person name="Zimmer A.D."/>
            <person name="Quatrano R.S."/>
            <person name="Mayer K.F.X."/>
            <person name="Goodstein D."/>
            <person name="Casacuberta J.M."/>
            <person name="Vandepoele K."/>
            <person name="Reski R."/>
            <person name="Cuming A.C."/>
            <person name="Tuskan G.A."/>
            <person name="Maumus F."/>
            <person name="Salse J."/>
            <person name="Schmutz J."/>
            <person name="Rensing S.A."/>
        </authorList>
    </citation>
    <scope>NUCLEOTIDE SEQUENCE [LARGE SCALE GENOMIC DNA]</scope>
    <source>
        <strain evidence="4 5">cv. Gransden 2004</strain>
    </source>
</reference>
<dbReference type="Gramene" id="Pp3c15_18140V3.2">
    <property type="protein sequence ID" value="Pp3c15_18140V3.2"/>
    <property type="gene ID" value="Pp3c15_18140"/>
</dbReference>
<dbReference type="InterPro" id="IPR023393">
    <property type="entry name" value="START-like_dom_sf"/>
</dbReference>
<protein>
    <recommendedName>
        <fullName evidence="2">START domain-containing protein</fullName>
    </recommendedName>
</protein>
<dbReference type="EnsemblPlants" id="Pp3c15_18140V3.5">
    <property type="protein sequence ID" value="Pp3c15_18140V3.5"/>
    <property type="gene ID" value="Pp3c15_18140"/>
</dbReference>
<gene>
    <name evidence="4" type="primary">LOC112292421</name>
    <name evidence="3" type="ORF">PHYPA_019889</name>
</gene>
<dbReference type="RefSeq" id="XP_024396652.1">
    <property type="nucleotide sequence ID" value="XM_024540884.2"/>
</dbReference>
<dbReference type="Pfam" id="PF01852">
    <property type="entry name" value="START"/>
    <property type="match status" value="1"/>
</dbReference>
<reference evidence="3 5" key="1">
    <citation type="journal article" date="2008" name="Science">
        <title>The Physcomitrella genome reveals evolutionary insights into the conquest of land by plants.</title>
        <authorList>
            <person name="Rensing S."/>
            <person name="Lang D."/>
            <person name="Zimmer A."/>
            <person name="Terry A."/>
            <person name="Salamov A."/>
            <person name="Shapiro H."/>
            <person name="Nishiyama T."/>
            <person name="Perroud P.-F."/>
            <person name="Lindquist E."/>
            <person name="Kamisugi Y."/>
            <person name="Tanahashi T."/>
            <person name="Sakakibara K."/>
            <person name="Fujita T."/>
            <person name="Oishi K."/>
            <person name="Shin-I T."/>
            <person name="Kuroki Y."/>
            <person name="Toyoda A."/>
            <person name="Suzuki Y."/>
            <person name="Hashimoto A."/>
            <person name="Yamaguchi K."/>
            <person name="Sugano A."/>
            <person name="Kohara Y."/>
            <person name="Fujiyama A."/>
            <person name="Anterola A."/>
            <person name="Aoki S."/>
            <person name="Ashton N."/>
            <person name="Barbazuk W.B."/>
            <person name="Barker E."/>
            <person name="Bennetzen J."/>
            <person name="Bezanilla M."/>
            <person name="Blankenship R."/>
            <person name="Cho S.H."/>
            <person name="Dutcher S."/>
            <person name="Estelle M."/>
            <person name="Fawcett J.A."/>
            <person name="Gundlach H."/>
            <person name="Hanada K."/>
            <person name="Heyl A."/>
            <person name="Hicks K.A."/>
            <person name="Hugh J."/>
            <person name="Lohr M."/>
            <person name="Mayer K."/>
            <person name="Melkozernov A."/>
            <person name="Murata T."/>
            <person name="Nelson D."/>
            <person name="Pils B."/>
            <person name="Prigge M."/>
            <person name="Reiss B."/>
            <person name="Renner T."/>
            <person name="Rombauts S."/>
            <person name="Rushton P."/>
            <person name="Sanderfoot A."/>
            <person name="Schween G."/>
            <person name="Shiu S.-H."/>
            <person name="Stueber K."/>
            <person name="Theodoulou F.L."/>
            <person name="Tu H."/>
            <person name="Van de Peer Y."/>
            <person name="Verrier P.J."/>
            <person name="Waters E."/>
            <person name="Wood A."/>
            <person name="Yang L."/>
            <person name="Cove D."/>
            <person name="Cuming A."/>
            <person name="Hasebe M."/>
            <person name="Lucas S."/>
            <person name="Mishler D.B."/>
            <person name="Reski R."/>
            <person name="Grigoriev I."/>
            <person name="Quatrano R.S."/>
            <person name="Boore J.L."/>
        </authorList>
    </citation>
    <scope>NUCLEOTIDE SEQUENCE [LARGE SCALE GENOMIC DNA]</scope>
    <source>
        <strain evidence="4 5">cv. Gransden 2004</strain>
    </source>
</reference>
<dbReference type="PANTHER" id="PTHR19308">
    <property type="entry name" value="PHOSPHATIDYLCHOLINE TRANSFER PROTEIN"/>
    <property type="match status" value="1"/>
</dbReference>
<evidence type="ECO:0000256" key="1">
    <source>
        <dbReference type="SAM" id="Phobius"/>
    </source>
</evidence>
<keyword evidence="1" id="KW-0812">Transmembrane</keyword>
<organism evidence="3">
    <name type="scientific">Physcomitrium patens</name>
    <name type="common">Spreading-leaved earth moss</name>
    <name type="synonym">Physcomitrella patens</name>
    <dbReference type="NCBI Taxonomy" id="3218"/>
    <lineage>
        <taxon>Eukaryota</taxon>
        <taxon>Viridiplantae</taxon>
        <taxon>Streptophyta</taxon>
        <taxon>Embryophyta</taxon>
        <taxon>Bryophyta</taxon>
        <taxon>Bryophytina</taxon>
        <taxon>Bryopsida</taxon>
        <taxon>Funariidae</taxon>
        <taxon>Funariales</taxon>
        <taxon>Funariaceae</taxon>
        <taxon>Physcomitrium</taxon>
    </lineage>
</organism>
<reference evidence="4" key="3">
    <citation type="submission" date="2020-12" db="UniProtKB">
        <authorList>
            <consortium name="EnsemblPlants"/>
        </authorList>
    </citation>
    <scope>IDENTIFICATION</scope>
</reference>
<dbReference type="SUPFAM" id="SSF55961">
    <property type="entry name" value="Bet v1-like"/>
    <property type="match status" value="1"/>
</dbReference>
<dbReference type="Gramene" id="Pp3c15_18140V3.1">
    <property type="protein sequence ID" value="Pp3c15_18140V3.1"/>
    <property type="gene ID" value="Pp3c15_18140"/>
</dbReference>
<dbReference type="PANTHER" id="PTHR19308:SF39">
    <property type="entry name" value="PHOSPHATIDYLCHOLINE TRANSFER PROTEIN"/>
    <property type="match status" value="1"/>
</dbReference>
<evidence type="ECO:0000313" key="5">
    <source>
        <dbReference type="Proteomes" id="UP000006727"/>
    </source>
</evidence>
<evidence type="ECO:0000259" key="2">
    <source>
        <dbReference type="PROSITE" id="PS50848"/>
    </source>
</evidence>
<dbReference type="CDD" id="cd08870">
    <property type="entry name" value="START_STARD2_7-like"/>
    <property type="match status" value="1"/>
</dbReference>
<dbReference type="InterPro" id="IPR002913">
    <property type="entry name" value="START_lipid-bd_dom"/>
</dbReference>
<dbReference type="EnsemblPlants" id="Pp3c15_18140V3.4">
    <property type="protein sequence ID" value="Pp3c15_18140V3.4"/>
    <property type="gene ID" value="Pp3c15_18140"/>
</dbReference>
<dbReference type="KEGG" id="ppp:112292421"/>
<dbReference type="EnsemblPlants" id="Pp3c15_18140V3.3">
    <property type="protein sequence ID" value="Pp3c15_18140V3.3"/>
    <property type="gene ID" value="Pp3c15_18140"/>
</dbReference>
<dbReference type="InterPro" id="IPR051213">
    <property type="entry name" value="START_lipid_transfer"/>
</dbReference>
<dbReference type="Proteomes" id="UP000006727">
    <property type="component" value="Chromosome 15"/>
</dbReference>
<dbReference type="AlphaFoldDB" id="A0A2K1JDL5"/>
<dbReference type="PaxDb" id="3218-PP1S458_5V6.3"/>
<dbReference type="Gene3D" id="3.30.530.20">
    <property type="match status" value="1"/>
</dbReference>
<dbReference type="GO" id="GO:0008289">
    <property type="term" value="F:lipid binding"/>
    <property type="evidence" value="ECO:0007669"/>
    <property type="project" value="InterPro"/>
</dbReference>
<dbReference type="RefSeq" id="XP_024396654.1">
    <property type="nucleotide sequence ID" value="XM_024540886.2"/>
</dbReference>
<dbReference type="Gramene" id="Pp3c15_18140V3.5">
    <property type="protein sequence ID" value="Pp3c15_18140V3.5"/>
    <property type="gene ID" value="Pp3c15_18140"/>
</dbReference>
<keyword evidence="1" id="KW-1133">Transmembrane helix</keyword>
<dbReference type="EnsemblPlants" id="Pp3c15_18140V3.2">
    <property type="protein sequence ID" value="Pp3c15_18140V3.2"/>
    <property type="gene ID" value="Pp3c15_18140"/>
</dbReference>
<evidence type="ECO:0000313" key="4">
    <source>
        <dbReference type="EnsemblPlants" id="Pp3c15_18140V3.1"/>
    </source>
</evidence>
<dbReference type="Gramene" id="Pp3c15_18140V3.4">
    <property type="protein sequence ID" value="Pp3c15_18140V3.4"/>
    <property type="gene ID" value="Pp3c15_18140"/>
</dbReference>
<feature type="domain" description="START" evidence="2">
    <location>
        <begin position="154"/>
        <end position="346"/>
    </location>
</feature>
<keyword evidence="1" id="KW-0472">Membrane</keyword>
<dbReference type="PROSITE" id="PS50848">
    <property type="entry name" value="START"/>
    <property type="match status" value="1"/>
</dbReference>
<dbReference type="FunCoup" id="A0A2K1JDL5">
    <property type="interactions" value="386"/>
</dbReference>
<feature type="transmembrane region" description="Helical" evidence="1">
    <location>
        <begin position="25"/>
        <end position="46"/>
    </location>
</feature>
<evidence type="ECO:0000313" key="3">
    <source>
        <dbReference type="EMBL" id="PNR39610.1"/>
    </source>
</evidence>
<proteinExistence type="predicted"/>
<dbReference type="Gramene" id="Pp3c15_18140V3.3">
    <property type="protein sequence ID" value="Pp3c15_18140V3.3"/>
    <property type="gene ID" value="Pp3c15_18140"/>
</dbReference>
<sequence length="444" mass="51064">MDAATAKVNYFSWGKPAVMETAADMMFCMVPFWVATAIGLLVGWLWKPQWASILLLGVKSRPRLVWDTPPGFGARRFWLAIMALSALPMWKEAWKSFSAWMWPSAEVLLVPTDVPVDVAGPSEPDAKERTKKEVVTNEDLDKLMTLANGKDGGPEWQIFLDKSIHDLKYQAWRREPEHDGPTEYKTRTVVEDTSPELMRDFFWDDEFRCHWDEMLIYTKTWEACEETGSMIVQWVRKFPFFCKDREYVIARRMWETNNTYYAVTKGTQYAPIPRQQAPRRVDTFFSSWRVRAVESAKGDGQMTACEVLCFHAEDMGIQRDLAKLGIRQGMWGCVKKMMPGLNKYRADRKANLPLSPSAKMARKFWKVPRHLLSEPERLTKSFDSENVRIVAVRDSDIQQENKNYVKWVILGGAVALACGIDRGAVGKFLVLGVARRLGRIGRRL</sequence>
<dbReference type="EMBL" id="ABEU02000015">
    <property type="protein sequence ID" value="PNR39610.1"/>
    <property type="molecule type" value="Genomic_DNA"/>
</dbReference>
<accession>A0A2K1JDL5</accession>
<dbReference type="STRING" id="3218.A0A2K1JDL5"/>
<dbReference type="EnsemblPlants" id="Pp3c15_18140V3.1">
    <property type="protein sequence ID" value="Pp3c15_18140V3.1"/>
    <property type="gene ID" value="Pp3c15_18140"/>
</dbReference>
<dbReference type="OMA" id="WAGLICL"/>